<dbReference type="Pfam" id="PF11902">
    <property type="entry name" value="DUF3422"/>
    <property type="match status" value="1"/>
</dbReference>
<dbReference type="AlphaFoldDB" id="A0AAU7NXA8"/>
<protein>
    <submittedName>
        <fullName evidence="2">DUF3422 domain-containing protein</fullName>
    </submittedName>
</protein>
<feature type="transmembrane region" description="Helical" evidence="1">
    <location>
        <begin position="402"/>
        <end position="419"/>
    </location>
</feature>
<sequence>MTTLFPLPDNHPQRFKLHNEVHARSSVILDLPVSASHLTLMQSSDEKKQDRIHLIELCERFGVTPPKQDANHFSARYDNFQLRWEQHGEFTTYTFYVHKQQQSDPFKEPALKSVPVDWMAQLVGKVIVAAHAAIIPASETTDDIEAMAHFFAGNALIGAKVSGGAAQAYTDFRIHIDGFSRFLIVDDHLKNAQAGRLLQRLFEIEVYRVMALLAFPIARKLTPVLIKADHQLIAITAAMAEAGCDDGKLLDELTTLAAEVENHISCNHYRFGAASAYYNLVNQRIEDLREKRIQGLQTFSEFMGRRLEPAINTCQSTAKRFNLLSERISNAGELLRTRVDISIERQNQDLLKSVSTHAKMQVRLQGTVEGVSIFAITSYAVSLIGSIAQAMKSADWDVNPPLVIGISIPFVLTVVAIGVRRIHKLIQKIDED</sequence>
<evidence type="ECO:0000256" key="1">
    <source>
        <dbReference type="SAM" id="Phobius"/>
    </source>
</evidence>
<dbReference type="EMBL" id="CP157743">
    <property type="protein sequence ID" value="XBS21661.1"/>
    <property type="molecule type" value="Genomic_DNA"/>
</dbReference>
<dbReference type="InterPro" id="IPR021830">
    <property type="entry name" value="DUF3422"/>
</dbReference>
<dbReference type="Proteomes" id="UP001225378">
    <property type="component" value="Chromosome"/>
</dbReference>
<evidence type="ECO:0000313" key="2">
    <source>
        <dbReference type="EMBL" id="XBS21661.1"/>
    </source>
</evidence>
<accession>A0AAU7NXA8</accession>
<organism evidence="2 3">
    <name type="scientific">Methylomarinum roseum</name>
    <dbReference type="NCBI Taxonomy" id="3067653"/>
    <lineage>
        <taxon>Bacteria</taxon>
        <taxon>Pseudomonadati</taxon>
        <taxon>Pseudomonadota</taxon>
        <taxon>Gammaproteobacteria</taxon>
        <taxon>Methylococcales</taxon>
        <taxon>Methylococcaceae</taxon>
        <taxon>Methylomarinum</taxon>
    </lineage>
</organism>
<gene>
    <name evidence="2" type="ORF">Q9L42_005925</name>
</gene>
<dbReference type="RefSeq" id="WP_305909341.1">
    <property type="nucleotide sequence ID" value="NZ_CP157743.1"/>
</dbReference>
<keyword evidence="1" id="KW-0812">Transmembrane</keyword>
<feature type="transmembrane region" description="Helical" evidence="1">
    <location>
        <begin position="370"/>
        <end position="390"/>
    </location>
</feature>
<reference evidence="2 3" key="1">
    <citation type="journal article" date="2024" name="Microbiology">
        <title>Methylomarinum rosea sp. nov., a novel halophilic methanotrophic bacterium from the hypersaline Lake Elton.</title>
        <authorList>
            <person name="Suleimanov R.Z."/>
            <person name="Oshkin I.Y."/>
            <person name="Danilova O.V."/>
            <person name="Suzina N.E."/>
            <person name="Dedysh S.N."/>
        </authorList>
    </citation>
    <scope>NUCLEOTIDE SEQUENCE [LARGE SCALE GENOMIC DNA]</scope>
    <source>
        <strain evidence="2 3">Ch1-1</strain>
    </source>
</reference>
<proteinExistence type="predicted"/>
<keyword evidence="1" id="KW-1133">Transmembrane helix</keyword>
<name>A0AAU7NXA8_9GAMM</name>
<keyword evidence="3" id="KW-1185">Reference proteome</keyword>
<evidence type="ECO:0000313" key="3">
    <source>
        <dbReference type="Proteomes" id="UP001225378"/>
    </source>
</evidence>
<keyword evidence="1" id="KW-0472">Membrane</keyword>
<dbReference type="KEGG" id="mech:Q9L42_005925"/>